<dbReference type="FunFam" id="3.40.50.410:FF:000028">
    <property type="entry name" value="Midasin"/>
    <property type="match status" value="1"/>
</dbReference>
<dbReference type="Gene3D" id="3.40.50.410">
    <property type="entry name" value="von Willebrand factor, type A domain"/>
    <property type="match status" value="1"/>
</dbReference>
<name>A0AAD9UVI9_ACRCE</name>
<evidence type="ECO:0000256" key="1">
    <source>
        <dbReference type="ARBA" id="ARBA00022741"/>
    </source>
</evidence>
<dbReference type="PANTHER" id="PTHR48103">
    <property type="entry name" value="MIDASIN-RELATED"/>
    <property type="match status" value="1"/>
</dbReference>
<dbReference type="Pfam" id="PF13519">
    <property type="entry name" value="VWA_2"/>
    <property type="match status" value="1"/>
</dbReference>
<proteinExistence type="predicted"/>
<sequence>MKKGVITTHISKKYFLFPLFKDISSLDPDKLRSVLEHQLAHWSNLDRGTIEEQQVAQEAWRKYEFLTAGLSQELCEQLRLVLEPALASKTQMLFFRGDYRSGKRLNMRKVIPYIASQFRKDKIWLRRTKPSKRQYQIMLAVDDSSSMKDNHSKQLAFESLAVISNALTRLEAGDLGICSFGETVQLLHPFHEPFSDQSGAKILQQFTFDQKKTKIAQLLDTCTSLMMSAQRSQLSPRIRRDTSQLLLIVSDGRGIFLEGVETVQKAVRFARQAKHFHGFCDSR</sequence>
<dbReference type="PROSITE" id="PS50234">
    <property type="entry name" value="VWFA"/>
    <property type="match status" value="1"/>
</dbReference>
<evidence type="ECO:0000313" key="5">
    <source>
        <dbReference type="Proteomes" id="UP001249851"/>
    </source>
</evidence>
<reference evidence="4" key="2">
    <citation type="journal article" date="2023" name="Science">
        <title>Genomic signatures of disease resistance in endangered staghorn corals.</title>
        <authorList>
            <person name="Vollmer S.V."/>
            <person name="Selwyn J.D."/>
            <person name="Despard B.A."/>
            <person name="Roesel C.L."/>
        </authorList>
    </citation>
    <scope>NUCLEOTIDE SEQUENCE</scope>
    <source>
        <strain evidence="4">K2</strain>
    </source>
</reference>
<keyword evidence="2" id="KW-0067">ATP-binding</keyword>
<dbReference type="PANTHER" id="PTHR48103:SF2">
    <property type="entry name" value="MIDASIN"/>
    <property type="match status" value="1"/>
</dbReference>
<dbReference type="InterPro" id="IPR002035">
    <property type="entry name" value="VWF_A"/>
</dbReference>
<dbReference type="EMBL" id="JARQWQ010000100">
    <property type="protein sequence ID" value="KAK2551237.1"/>
    <property type="molecule type" value="Genomic_DNA"/>
</dbReference>
<dbReference type="InterPro" id="IPR036465">
    <property type="entry name" value="vWFA_dom_sf"/>
</dbReference>
<accession>A0AAD9UVI9</accession>
<evidence type="ECO:0000259" key="3">
    <source>
        <dbReference type="PROSITE" id="PS50234"/>
    </source>
</evidence>
<comment type="caution">
    <text evidence="4">The sequence shown here is derived from an EMBL/GenBank/DDBJ whole genome shotgun (WGS) entry which is preliminary data.</text>
</comment>
<dbReference type="AlphaFoldDB" id="A0AAD9UVI9"/>
<organism evidence="4 5">
    <name type="scientific">Acropora cervicornis</name>
    <name type="common">Staghorn coral</name>
    <dbReference type="NCBI Taxonomy" id="6130"/>
    <lineage>
        <taxon>Eukaryota</taxon>
        <taxon>Metazoa</taxon>
        <taxon>Cnidaria</taxon>
        <taxon>Anthozoa</taxon>
        <taxon>Hexacorallia</taxon>
        <taxon>Scleractinia</taxon>
        <taxon>Astrocoeniina</taxon>
        <taxon>Acroporidae</taxon>
        <taxon>Acropora</taxon>
    </lineage>
</organism>
<evidence type="ECO:0000256" key="2">
    <source>
        <dbReference type="ARBA" id="ARBA00022840"/>
    </source>
</evidence>
<dbReference type="GO" id="GO:0005524">
    <property type="term" value="F:ATP binding"/>
    <property type="evidence" value="ECO:0007669"/>
    <property type="project" value="UniProtKB-KW"/>
</dbReference>
<keyword evidence="1" id="KW-0547">Nucleotide-binding</keyword>
<dbReference type="GO" id="GO:0005634">
    <property type="term" value="C:nucleus"/>
    <property type="evidence" value="ECO:0007669"/>
    <property type="project" value="TreeGrafter"/>
</dbReference>
<dbReference type="GO" id="GO:0000027">
    <property type="term" value="P:ribosomal large subunit assembly"/>
    <property type="evidence" value="ECO:0007669"/>
    <property type="project" value="TreeGrafter"/>
</dbReference>
<dbReference type="SUPFAM" id="SSF53300">
    <property type="entry name" value="vWA-like"/>
    <property type="match status" value="1"/>
</dbReference>
<dbReference type="GO" id="GO:0030687">
    <property type="term" value="C:preribosome, large subunit precursor"/>
    <property type="evidence" value="ECO:0007669"/>
    <property type="project" value="TreeGrafter"/>
</dbReference>
<feature type="domain" description="VWFA" evidence="3">
    <location>
        <begin position="136"/>
        <end position="283"/>
    </location>
</feature>
<keyword evidence="5" id="KW-1185">Reference proteome</keyword>
<protein>
    <submittedName>
        <fullName evidence="4">Midasin</fullName>
    </submittedName>
</protein>
<dbReference type="GO" id="GO:0000055">
    <property type="term" value="P:ribosomal large subunit export from nucleus"/>
    <property type="evidence" value="ECO:0007669"/>
    <property type="project" value="TreeGrafter"/>
</dbReference>
<reference evidence="4" key="1">
    <citation type="journal article" date="2023" name="G3 (Bethesda)">
        <title>Whole genome assembly and annotation of the endangered Caribbean coral Acropora cervicornis.</title>
        <authorList>
            <person name="Selwyn J.D."/>
            <person name="Vollmer S.V."/>
        </authorList>
    </citation>
    <scope>NUCLEOTIDE SEQUENCE</scope>
    <source>
        <strain evidence="4">K2</strain>
    </source>
</reference>
<dbReference type="Proteomes" id="UP001249851">
    <property type="component" value="Unassembled WGS sequence"/>
</dbReference>
<evidence type="ECO:0000313" key="4">
    <source>
        <dbReference type="EMBL" id="KAK2551237.1"/>
    </source>
</evidence>
<gene>
    <name evidence="4" type="ORF">P5673_028002</name>
</gene>